<proteinExistence type="predicted"/>
<feature type="coiled-coil region" evidence="1">
    <location>
        <begin position="75"/>
        <end position="102"/>
    </location>
</feature>
<gene>
    <name evidence="3" type="ORF">KME15_25275</name>
</gene>
<keyword evidence="1" id="KW-0175">Coiled coil</keyword>
<evidence type="ECO:0000256" key="2">
    <source>
        <dbReference type="SAM" id="MobiDB-lite"/>
    </source>
</evidence>
<sequence length="109" mass="11920">MTENSKFFPARVPALGSPDSMQQPDPPITLKLPLEIANAIAQRMSQSGQTQTQVILEALATNLKETSLNEKVVSAHPVLEELEQLKQRLAELEALIPKVAMLEGKSIAF</sequence>
<evidence type="ECO:0000313" key="3">
    <source>
        <dbReference type="EMBL" id="MBW4661986.1"/>
    </source>
</evidence>
<reference evidence="3" key="1">
    <citation type="submission" date="2021-05" db="EMBL/GenBank/DDBJ databases">
        <authorList>
            <person name="Pietrasiak N."/>
            <person name="Ward R."/>
            <person name="Stajich J.E."/>
            <person name="Kurbessoian T."/>
        </authorList>
    </citation>
    <scope>NUCLEOTIDE SEQUENCE</scope>
    <source>
        <strain evidence="3">UHER 2000/2452</strain>
    </source>
</reference>
<evidence type="ECO:0000256" key="1">
    <source>
        <dbReference type="SAM" id="Coils"/>
    </source>
</evidence>
<feature type="region of interest" description="Disordered" evidence="2">
    <location>
        <begin position="1"/>
        <end position="26"/>
    </location>
</feature>
<protein>
    <submittedName>
        <fullName evidence="3">Uncharacterized protein</fullName>
    </submittedName>
</protein>
<name>A0A951UPI2_9CYAN</name>
<evidence type="ECO:0000313" key="4">
    <source>
        <dbReference type="Proteomes" id="UP000757435"/>
    </source>
</evidence>
<dbReference type="Proteomes" id="UP000757435">
    <property type="component" value="Unassembled WGS sequence"/>
</dbReference>
<organism evidence="3 4">
    <name type="scientific">Drouetiella hepatica Uher 2000/2452</name>
    <dbReference type="NCBI Taxonomy" id="904376"/>
    <lineage>
        <taxon>Bacteria</taxon>
        <taxon>Bacillati</taxon>
        <taxon>Cyanobacteriota</taxon>
        <taxon>Cyanophyceae</taxon>
        <taxon>Oculatellales</taxon>
        <taxon>Oculatellaceae</taxon>
        <taxon>Drouetiella</taxon>
    </lineage>
</organism>
<reference evidence="3" key="2">
    <citation type="journal article" date="2022" name="Microbiol. Resour. Announc.">
        <title>Metagenome Sequencing to Explore Phylogenomics of Terrestrial Cyanobacteria.</title>
        <authorList>
            <person name="Ward R.D."/>
            <person name="Stajich J.E."/>
            <person name="Johansen J.R."/>
            <person name="Huntemann M."/>
            <person name="Clum A."/>
            <person name="Foster B."/>
            <person name="Foster B."/>
            <person name="Roux S."/>
            <person name="Palaniappan K."/>
            <person name="Varghese N."/>
            <person name="Mukherjee S."/>
            <person name="Reddy T.B.K."/>
            <person name="Daum C."/>
            <person name="Copeland A."/>
            <person name="Chen I.A."/>
            <person name="Ivanova N.N."/>
            <person name="Kyrpides N.C."/>
            <person name="Shapiro N."/>
            <person name="Eloe-Fadrosh E.A."/>
            <person name="Pietrasiak N."/>
        </authorList>
    </citation>
    <scope>NUCLEOTIDE SEQUENCE</scope>
    <source>
        <strain evidence="3">UHER 2000/2452</strain>
    </source>
</reference>
<accession>A0A951UPI2</accession>
<dbReference type="AlphaFoldDB" id="A0A951UPI2"/>
<comment type="caution">
    <text evidence="3">The sequence shown here is derived from an EMBL/GenBank/DDBJ whole genome shotgun (WGS) entry which is preliminary data.</text>
</comment>
<dbReference type="EMBL" id="JAHHHD010000052">
    <property type="protein sequence ID" value="MBW4661986.1"/>
    <property type="molecule type" value="Genomic_DNA"/>
</dbReference>